<reference evidence="2 3" key="1">
    <citation type="journal article" date="2018" name="Cell">
        <title>The Chara Genome: Secondary Complexity and Implications for Plant Terrestrialization.</title>
        <authorList>
            <person name="Nishiyama T."/>
            <person name="Sakayama H."/>
            <person name="Vries J.D."/>
            <person name="Buschmann H."/>
            <person name="Saint-Marcoux D."/>
            <person name="Ullrich K.K."/>
            <person name="Haas F.B."/>
            <person name="Vanderstraeten L."/>
            <person name="Becker D."/>
            <person name="Lang D."/>
            <person name="Vosolsobe S."/>
            <person name="Rombauts S."/>
            <person name="Wilhelmsson P.K.I."/>
            <person name="Janitza P."/>
            <person name="Kern R."/>
            <person name="Heyl A."/>
            <person name="Rumpler F."/>
            <person name="Villalobos L.I.A.C."/>
            <person name="Clay J.M."/>
            <person name="Skokan R."/>
            <person name="Toyoda A."/>
            <person name="Suzuki Y."/>
            <person name="Kagoshima H."/>
            <person name="Schijlen E."/>
            <person name="Tajeshwar N."/>
            <person name="Catarino B."/>
            <person name="Hetherington A.J."/>
            <person name="Saltykova A."/>
            <person name="Bonnot C."/>
            <person name="Breuninger H."/>
            <person name="Symeonidi A."/>
            <person name="Radhakrishnan G.V."/>
            <person name="Van Nieuwerburgh F."/>
            <person name="Deforce D."/>
            <person name="Chang C."/>
            <person name="Karol K.G."/>
            <person name="Hedrich R."/>
            <person name="Ulvskov P."/>
            <person name="Glockner G."/>
            <person name="Delwiche C.F."/>
            <person name="Petrasek J."/>
            <person name="Van de Peer Y."/>
            <person name="Friml J."/>
            <person name="Beilby M."/>
            <person name="Dolan L."/>
            <person name="Kohara Y."/>
            <person name="Sugano S."/>
            <person name="Fujiyama A."/>
            <person name="Delaux P.-M."/>
            <person name="Quint M."/>
            <person name="TheiBen G."/>
            <person name="Hagemann M."/>
            <person name="Harholt J."/>
            <person name="Dunand C."/>
            <person name="Zachgo S."/>
            <person name="Langdale J."/>
            <person name="Maumus F."/>
            <person name="Straeten D.V.D."/>
            <person name="Gould S.B."/>
            <person name="Rensing S.A."/>
        </authorList>
    </citation>
    <scope>NUCLEOTIDE SEQUENCE [LARGE SCALE GENOMIC DNA]</scope>
    <source>
        <strain evidence="2 3">S276</strain>
    </source>
</reference>
<feature type="region of interest" description="Disordered" evidence="1">
    <location>
        <begin position="840"/>
        <end position="931"/>
    </location>
</feature>
<feature type="compositionally biased region" description="Polar residues" evidence="1">
    <location>
        <begin position="274"/>
        <end position="289"/>
    </location>
</feature>
<organism evidence="2 3">
    <name type="scientific">Chara braunii</name>
    <name type="common">Braun's stonewort</name>
    <dbReference type="NCBI Taxonomy" id="69332"/>
    <lineage>
        <taxon>Eukaryota</taxon>
        <taxon>Viridiplantae</taxon>
        <taxon>Streptophyta</taxon>
        <taxon>Charophyceae</taxon>
        <taxon>Charales</taxon>
        <taxon>Characeae</taxon>
        <taxon>Chara</taxon>
    </lineage>
</organism>
<dbReference type="EMBL" id="BFEA01000185">
    <property type="protein sequence ID" value="GBG73511.1"/>
    <property type="molecule type" value="Genomic_DNA"/>
</dbReference>
<feature type="compositionally biased region" description="Basic and acidic residues" evidence="1">
    <location>
        <begin position="211"/>
        <end position="222"/>
    </location>
</feature>
<feature type="compositionally biased region" description="Basic and acidic residues" evidence="1">
    <location>
        <begin position="563"/>
        <end position="585"/>
    </location>
</feature>
<feature type="compositionally biased region" description="Basic residues" evidence="1">
    <location>
        <begin position="890"/>
        <end position="900"/>
    </location>
</feature>
<name>A0A388KTY1_CHABU</name>
<comment type="caution">
    <text evidence="2">The sequence shown here is derived from an EMBL/GenBank/DDBJ whole genome shotgun (WGS) entry which is preliminary data.</text>
</comment>
<feature type="compositionally biased region" description="Basic and acidic residues" evidence="1">
    <location>
        <begin position="915"/>
        <end position="924"/>
    </location>
</feature>
<dbReference type="Proteomes" id="UP000265515">
    <property type="component" value="Unassembled WGS sequence"/>
</dbReference>
<feature type="compositionally biased region" description="Basic and acidic residues" evidence="1">
    <location>
        <begin position="350"/>
        <end position="359"/>
    </location>
</feature>
<evidence type="ECO:0000313" key="3">
    <source>
        <dbReference type="Proteomes" id="UP000265515"/>
    </source>
</evidence>
<feature type="region of interest" description="Disordered" evidence="1">
    <location>
        <begin position="156"/>
        <end position="316"/>
    </location>
</feature>
<sequence length="931" mass="102538">MAILIWLCPFFSDLGYNESDRCCKLGASESSSAGIRPPKEGDSSRKVEVVVPRVGPVLSYGLARGNCRHVLTAVGVPVQVAGVEHSYGDQGPQPSKGGLTRKDGQVGTTAGRRTVKQEDEARLRKVHTLLSKNRKDRQHGQLIGFASIEVKQEQEEAIAAEPMRPSSAKEPGSKSIHCNHAEQTGLPERNAKGPPSSEDAPRTKVIMPYSDAEKTGLPDYKAKMPSLPTREPRTKPPSSATEPSTEQRTEQRTDPRTRQRTEPPSVENEPRTEPPSSVNETQTFPSSGNKPRMNVPLSANEPRIEPTPYSEATKTGLPDCISKGLAHLIPPVPRPSTSPSVDLNSFPEADVLRPPKGPDHPCVQVLDDDGMPMPTEDCKEHSAGMSSSWASPSGQPSLSTHANPKNPGVPGGTFSAHEDAELSADTGIGAKGTTPRMHFTRLRKGPSNGVRVSRLQRLAASGDPVCSEDQGQTSSRKQEENGDPEEGEGDSDKEKDALNSESDSDDLMTSSDAVSDDDVSQVNVNDKDYQEEESKRQRGVSIMASVRDDSKRAHKDRIEGDDEAVHAAGEREEEKGEGQRIDHSHSRGTPGKRTLAKVKKMLRDGFGLQMQDLEAQRALTNAERLLTNHFLQLAESSGGGMSEVAWEKSLKGGCEDVTLKRIPGLNQGVKRPGRLRRTMKFSVDAWMVLLAAVIAENFDTDFFPIVGKTESGMRFYGVFENTYCSAQAYAAAFNWIASRSAKHDVIKEERPQYSHQLHPWHGSLAFTDSKRRHYCRMRPWQRSTALTRMAKDIYRYELVEGLHKAVSGSRQKRDAGKHAGKIGALVTRLRAVRDDMLKEKMPVSRKPRRAQALKPRVPQTPKARTRKVPRKATKEYIAVDQSSLEGEKHLNKRKRGRPIRKNSEGNVCTSRKKLRVSDGDRTEDSVSSESF</sequence>
<feature type="compositionally biased region" description="Low complexity" evidence="1">
    <location>
        <begin position="383"/>
        <end position="399"/>
    </location>
</feature>
<feature type="region of interest" description="Disordered" evidence="1">
    <location>
        <begin position="85"/>
        <end position="118"/>
    </location>
</feature>
<dbReference type="AlphaFoldDB" id="A0A388KTY1"/>
<evidence type="ECO:0000256" key="1">
    <source>
        <dbReference type="SAM" id="MobiDB-lite"/>
    </source>
</evidence>
<dbReference type="Gramene" id="GBG73511">
    <property type="protein sequence ID" value="GBG73511"/>
    <property type="gene ID" value="CBR_g16854"/>
</dbReference>
<dbReference type="OrthoDB" id="1888118at2759"/>
<protein>
    <submittedName>
        <fullName evidence="2">Uncharacterized protein</fullName>
    </submittedName>
</protein>
<proteinExistence type="predicted"/>
<feature type="region of interest" description="Disordered" evidence="1">
    <location>
        <begin position="328"/>
        <end position="592"/>
    </location>
</feature>
<evidence type="ECO:0000313" key="2">
    <source>
        <dbReference type="EMBL" id="GBG73511.1"/>
    </source>
</evidence>
<gene>
    <name evidence="2" type="ORF">CBR_g16854</name>
</gene>
<feature type="compositionally biased region" description="Basic and acidic residues" evidence="1">
    <location>
        <begin position="525"/>
        <end position="536"/>
    </location>
</feature>
<accession>A0A388KTY1</accession>
<feature type="compositionally biased region" description="Basic and acidic residues" evidence="1">
    <location>
        <begin position="245"/>
        <end position="261"/>
    </location>
</feature>
<keyword evidence="3" id="KW-1185">Reference proteome</keyword>